<dbReference type="AlphaFoldDB" id="A0AAE3G4H8"/>
<protein>
    <submittedName>
        <fullName evidence="1">Uncharacterized protein</fullName>
    </submittedName>
</protein>
<name>A0AAE3G4H8_9GAMM</name>
<dbReference type="Proteomes" id="UP001205843">
    <property type="component" value="Unassembled WGS sequence"/>
</dbReference>
<dbReference type="RefSeq" id="WP_253476068.1">
    <property type="nucleotide sequence ID" value="NZ_JALJXV010000003.1"/>
</dbReference>
<evidence type="ECO:0000313" key="2">
    <source>
        <dbReference type="Proteomes" id="UP001205843"/>
    </source>
</evidence>
<dbReference type="EMBL" id="JALJXV010000003">
    <property type="protein sequence ID" value="MCP1674233.1"/>
    <property type="molecule type" value="Genomic_DNA"/>
</dbReference>
<comment type="caution">
    <text evidence="1">The sequence shown here is derived from an EMBL/GenBank/DDBJ whole genome shotgun (WGS) entry which is preliminary data.</text>
</comment>
<keyword evidence="2" id="KW-1185">Reference proteome</keyword>
<proteinExistence type="predicted"/>
<accession>A0AAE3G4H8</accession>
<organism evidence="1 2">
    <name type="scientific">Natronocella acetinitrilica</name>
    <dbReference type="NCBI Taxonomy" id="414046"/>
    <lineage>
        <taxon>Bacteria</taxon>
        <taxon>Pseudomonadati</taxon>
        <taxon>Pseudomonadota</taxon>
        <taxon>Gammaproteobacteria</taxon>
        <taxon>Chromatiales</taxon>
        <taxon>Ectothiorhodospiraceae</taxon>
        <taxon>Natronocella</taxon>
    </lineage>
</organism>
<reference evidence="1" key="1">
    <citation type="submission" date="2022-03" db="EMBL/GenBank/DDBJ databases">
        <title>Genomic Encyclopedia of Type Strains, Phase III (KMG-III): the genomes of soil and plant-associated and newly described type strains.</title>
        <authorList>
            <person name="Whitman W."/>
        </authorList>
    </citation>
    <scope>NUCLEOTIDE SEQUENCE</scope>
    <source>
        <strain evidence="1">ANL 6-2</strain>
    </source>
</reference>
<sequence length="262" mass="27264">MSGHYRGVAILPDLLLGSLRGGDAPGAAALTALGVFLEEAAAERLRPVLFGRTLLRWSDSSAWAALIEAIAGRDVAVMPADHRGAPMGEAQDLLAILSVSGVATVGLSVPIGDGQTLAFAAARETRAPGLWLRGEDGEEAPLILRGEGGYGIREEGIACYLVWQREGGATGLIEHRPLDLEPLEEPQGEAHPDALIERLGGQASAFALALAEASGRGEHAGDDDGRGRLIDEIEQVLDGLGAEELLRAQVGELLEAAMASSD</sequence>
<gene>
    <name evidence="1" type="ORF">J2T57_001335</name>
</gene>
<evidence type="ECO:0000313" key="1">
    <source>
        <dbReference type="EMBL" id="MCP1674233.1"/>
    </source>
</evidence>